<gene>
    <name evidence="1" type="ORF">BpHYR1_050770</name>
</gene>
<protein>
    <submittedName>
        <fullName evidence="1">Uncharacterized protein</fullName>
    </submittedName>
</protein>
<comment type="caution">
    <text evidence="1">The sequence shown here is derived from an EMBL/GenBank/DDBJ whole genome shotgun (WGS) entry which is preliminary data.</text>
</comment>
<name>A0A3M7PAI0_BRAPC</name>
<keyword evidence="2" id="KW-1185">Reference proteome</keyword>
<proteinExistence type="predicted"/>
<dbReference type="AlphaFoldDB" id="A0A3M7PAI0"/>
<dbReference type="EMBL" id="REGN01012348">
    <property type="protein sequence ID" value="RMZ95727.1"/>
    <property type="molecule type" value="Genomic_DNA"/>
</dbReference>
<dbReference type="Proteomes" id="UP000276133">
    <property type="component" value="Unassembled WGS sequence"/>
</dbReference>
<evidence type="ECO:0000313" key="1">
    <source>
        <dbReference type="EMBL" id="RMZ95727.1"/>
    </source>
</evidence>
<accession>A0A3M7PAI0</accession>
<sequence length="133" mass="15780">MVIATDKNNYFLIFESLNEKYLETICIFNVITGSTGNGYKTTRLVFKSQVLSQVNQVNDLINPYLILINPRSNQFKIVRNYNLLQAIENNGQTFERRMPHTSFDVAQKRRYQKEYFSQRFEFVIWKSQNTGNY</sequence>
<organism evidence="1 2">
    <name type="scientific">Brachionus plicatilis</name>
    <name type="common">Marine rotifer</name>
    <name type="synonym">Brachionus muelleri</name>
    <dbReference type="NCBI Taxonomy" id="10195"/>
    <lineage>
        <taxon>Eukaryota</taxon>
        <taxon>Metazoa</taxon>
        <taxon>Spiralia</taxon>
        <taxon>Gnathifera</taxon>
        <taxon>Rotifera</taxon>
        <taxon>Eurotatoria</taxon>
        <taxon>Monogononta</taxon>
        <taxon>Pseudotrocha</taxon>
        <taxon>Ploima</taxon>
        <taxon>Brachionidae</taxon>
        <taxon>Brachionus</taxon>
    </lineage>
</organism>
<evidence type="ECO:0000313" key="2">
    <source>
        <dbReference type="Proteomes" id="UP000276133"/>
    </source>
</evidence>
<reference evidence="1 2" key="1">
    <citation type="journal article" date="2018" name="Sci. Rep.">
        <title>Genomic signatures of local adaptation to the degree of environmental predictability in rotifers.</title>
        <authorList>
            <person name="Franch-Gras L."/>
            <person name="Hahn C."/>
            <person name="Garcia-Roger E.M."/>
            <person name="Carmona M.J."/>
            <person name="Serra M."/>
            <person name="Gomez A."/>
        </authorList>
    </citation>
    <scope>NUCLEOTIDE SEQUENCE [LARGE SCALE GENOMIC DNA]</scope>
    <source>
        <strain evidence="1">HYR1</strain>
    </source>
</reference>